<dbReference type="EMBL" id="JAANBB010000441">
    <property type="protein sequence ID" value="KAF7542486.1"/>
    <property type="molecule type" value="Genomic_DNA"/>
</dbReference>
<sequence>MSEKVSTPGSKPRIIRRLGPLGPSHHEKLVEFWELAVADTILQHPLLQVGIIGRDTKQPAWVQIDHIDLTKHIKWRVVDNPEKYEDTFKQTLKEQLDTKYDSPETQPSWRMVVFKLEAENLLEVVYVWSHSNSDGTGGKIFHETLLQSLNRVRDDKNDLVWENHLVKTIATAQNLPPPQDSVCNFTISPSFAVTLLWKEFRPQMFAPKLPPHKLRAPIHLTPTGTQSRRLCIDNATLQNVLAACRLHKTTLTGLLHGITLVSLVSLLKEEAPATIISETPLNLRRYVSSSPPGYPGLEPTKMIGNFVTKRDHDHDQVLVSKIRDLARGASSESEQIAALEDVMWSVSTTVREELQAKLDMGLKNEICGLMKVVGDYRDYFKEQMKKPRHATFLVTNLGVIDGGLPSETSSDKTQDWTIQRAYFSLAANLVGPNLTISPLAVKNGPLMIGVSWQNEAVDTNLGEGAVAGLKTWLNHIGSKQ</sequence>
<evidence type="ECO:0008006" key="3">
    <source>
        <dbReference type="Google" id="ProtNLM"/>
    </source>
</evidence>
<evidence type="ECO:0000313" key="2">
    <source>
        <dbReference type="Proteomes" id="UP000722485"/>
    </source>
</evidence>
<reference evidence="1" key="1">
    <citation type="submission" date="2020-03" db="EMBL/GenBank/DDBJ databases">
        <title>Draft Genome Sequence of Cylindrodendrum hubeiense.</title>
        <authorList>
            <person name="Buettner E."/>
            <person name="Kellner H."/>
        </authorList>
    </citation>
    <scope>NUCLEOTIDE SEQUENCE</scope>
    <source>
        <strain evidence="1">IHI 201604</strain>
    </source>
</reference>
<dbReference type="AlphaFoldDB" id="A0A9P5H018"/>
<accession>A0A9P5H018</accession>
<protein>
    <recommendedName>
        <fullName evidence="3">Alcohol acetyltransferase</fullName>
    </recommendedName>
</protein>
<gene>
    <name evidence="1" type="ORF">G7Z17_g11533</name>
</gene>
<keyword evidence="2" id="KW-1185">Reference proteome</keyword>
<name>A0A9P5H018_9HYPO</name>
<proteinExistence type="predicted"/>
<evidence type="ECO:0000313" key="1">
    <source>
        <dbReference type="EMBL" id="KAF7542486.1"/>
    </source>
</evidence>
<organism evidence="1 2">
    <name type="scientific">Cylindrodendrum hubeiense</name>
    <dbReference type="NCBI Taxonomy" id="595255"/>
    <lineage>
        <taxon>Eukaryota</taxon>
        <taxon>Fungi</taxon>
        <taxon>Dikarya</taxon>
        <taxon>Ascomycota</taxon>
        <taxon>Pezizomycotina</taxon>
        <taxon>Sordariomycetes</taxon>
        <taxon>Hypocreomycetidae</taxon>
        <taxon>Hypocreales</taxon>
        <taxon>Nectriaceae</taxon>
        <taxon>Cylindrodendrum</taxon>
    </lineage>
</organism>
<dbReference type="InterPro" id="IPR010828">
    <property type="entry name" value="Atf2/Sli1-like"/>
</dbReference>
<dbReference type="Pfam" id="PF07247">
    <property type="entry name" value="AATase"/>
    <property type="match status" value="1"/>
</dbReference>
<comment type="caution">
    <text evidence="1">The sequence shown here is derived from an EMBL/GenBank/DDBJ whole genome shotgun (WGS) entry which is preliminary data.</text>
</comment>
<dbReference type="PANTHER" id="PTHR28037">
    <property type="entry name" value="ALCOHOL O-ACETYLTRANSFERASE 1-RELATED"/>
    <property type="match status" value="1"/>
</dbReference>
<dbReference type="PANTHER" id="PTHR28037:SF1">
    <property type="entry name" value="ALCOHOL O-ACETYLTRANSFERASE 1-RELATED"/>
    <property type="match status" value="1"/>
</dbReference>
<dbReference type="OrthoDB" id="2150604at2759"/>
<dbReference type="Proteomes" id="UP000722485">
    <property type="component" value="Unassembled WGS sequence"/>
</dbReference>
<dbReference type="InterPro" id="IPR052058">
    <property type="entry name" value="Alcohol_O-acetyltransferase"/>
</dbReference>
<dbReference type="GO" id="GO:0008080">
    <property type="term" value="F:N-acetyltransferase activity"/>
    <property type="evidence" value="ECO:0007669"/>
    <property type="project" value="TreeGrafter"/>
</dbReference>